<sequence length="382" mass="40367">MAIGVSYCSELTDHAASGRLATLTADNRFNADTMDRYSFVNQTYELPLAVRALRSFAARCGQGKPSAETTKNNRVAAGIRSAVLNDTVRFPGLAAGAPDVARRLLDWGMRRCVMPIVRSTAFALAATCSALLSLGTVLPAQAQSALDAAQELAQMLDGVTATELSGDNLVSALEGAADAGQPIALWQLGTMYETGAGVQKDPAKAFQYFSRIANENADAPPSSLDADIVAQSFVKIGDYYMQGVPDAGIPEDASRGQTLLMHAATYFGDADAQFRVGMLYLNAESFGINPLQGARWLSLAARKGHAGAQARLGEMLVVGNGIEAQPIEGLMWLNIAYRSALGTSDEGWIRELTDSAMAKADPAQAEAAVRAADTLGSQFAEF</sequence>
<dbReference type="Gene3D" id="1.25.40.10">
    <property type="entry name" value="Tetratricopeptide repeat domain"/>
    <property type="match status" value="2"/>
</dbReference>
<reference evidence="1 2" key="1">
    <citation type="journal article" date="2012" name="J. Bacteriol.">
        <title>Complete genome sequence of Pelagibacterium halotolerans B2T.</title>
        <authorList>
            <person name="Huo Y.Y."/>
            <person name="Cheng H."/>
            <person name="Han X.F."/>
            <person name="Jiang X.W."/>
            <person name="Sun C."/>
            <person name="Zhang X.Q."/>
            <person name="Zhu X.F."/>
            <person name="Liu Y.F."/>
            <person name="Li P.F."/>
            <person name="Ni P.X."/>
            <person name="Wu M."/>
        </authorList>
    </citation>
    <scope>NUCLEOTIDE SEQUENCE [LARGE SCALE GENOMIC DNA]</scope>
    <source>
        <strain evidence="2">DSM 22347 / JCM 15775 / CGMCC 1.7692 / B2</strain>
    </source>
</reference>
<name>G4RAF5_PELHB</name>
<dbReference type="Pfam" id="PF08238">
    <property type="entry name" value="Sel1"/>
    <property type="match status" value="3"/>
</dbReference>
<gene>
    <name evidence="1" type="ordered locus">KKY_1485</name>
</gene>
<dbReference type="SMART" id="SM00671">
    <property type="entry name" value="SEL1"/>
    <property type="match status" value="3"/>
</dbReference>
<dbReference type="EMBL" id="CP003075">
    <property type="protein sequence ID" value="AEQ51505.1"/>
    <property type="molecule type" value="Genomic_DNA"/>
</dbReference>
<dbReference type="PATRIC" id="fig|1082931.4.peg.1462"/>
<dbReference type="Proteomes" id="UP000008850">
    <property type="component" value="Chromosome"/>
</dbReference>
<proteinExistence type="predicted"/>
<dbReference type="HOGENOM" id="CLU_723298_0_0_5"/>
<evidence type="ECO:0000313" key="1">
    <source>
        <dbReference type="EMBL" id="AEQ51505.1"/>
    </source>
</evidence>
<protein>
    <submittedName>
        <fullName evidence="1">Sel1 domain-containing protein negative regulator</fullName>
    </submittedName>
</protein>
<dbReference type="InterPro" id="IPR006597">
    <property type="entry name" value="Sel1-like"/>
</dbReference>
<accession>G4RAF5</accession>
<dbReference type="InterPro" id="IPR011990">
    <property type="entry name" value="TPR-like_helical_dom_sf"/>
</dbReference>
<dbReference type="AlphaFoldDB" id="G4RAF5"/>
<dbReference type="PANTHER" id="PTHR11102">
    <property type="entry name" value="SEL-1-LIKE PROTEIN"/>
    <property type="match status" value="1"/>
</dbReference>
<organism evidence="1 2">
    <name type="scientific">Pelagibacterium halotolerans (strain DSM 22347 / JCM 15775 / CGMCC 1.7692 / B2)</name>
    <dbReference type="NCBI Taxonomy" id="1082931"/>
    <lineage>
        <taxon>Bacteria</taxon>
        <taxon>Pseudomonadati</taxon>
        <taxon>Pseudomonadota</taxon>
        <taxon>Alphaproteobacteria</taxon>
        <taxon>Hyphomicrobiales</taxon>
        <taxon>Devosiaceae</taxon>
        <taxon>Pelagibacterium</taxon>
    </lineage>
</organism>
<keyword evidence="2" id="KW-1185">Reference proteome</keyword>
<dbReference type="eggNOG" id="COG0790">
    <property type="taxonomic scope" value="Bacteria"/>
</dbReference>
<dbReference type="InterPro" id="IPR050767">
    <property type="entry name" value="Sel1_AlgK"/>
</dbReference>
<dbReference type="STRING" id="1082931.KKY_1485"/>
<dbReference type="SUPFAM" id="SSF81901">
    <property type="entry name" value="HCP-like"/>
    <property type="match status" value="1"/>
</dbReference>
<dbReference type="PANTHER" id="PTHR11102:SF160">
    <property type="entry name" value="ERAD-ASSOCIATED E3 UBIQUITIN-PROTEIN LIGASE COMPONENT HRD3"/>
    <property type="match status" value="1"/>
</dbReference>
<dbReference type="KEGG" id="phl:KKY_1485"/>
<evidence type="ECO:0000313" key="2">
    <source>
        <dbReference type="Proteomes" id="UP000008850"/>
    </source>
</evidence>